<proteinExistence type="predicted"/>
<dbReference type="AlphaFoldDB" id="A0A422P3L9"/>
<keyword evidence="4" id="KW-0418">Kinase</keyword>
<dbReference type="Gene3D" id="1.10.238.10">
    <property type="entry name" value="EF-hand"/>
    <property type="match status" value="1"/>
</dbReference>
<dbReference type="PROSITE" id="PS50294">
    <property type="entry name" value="WD_REPEATS_REGION"/>
    <property type="match status" value="1"/>
</dbReference>
<keyword evidence="1" id="KW-0106">Calcium</keyword>
<keyword evidence="4" id="KW-0808">Transferase</keyword>
<dbReference type="SUPFAM" id="SSF50978">
    <property type="entry name" value="WD40 repeat-like"/>
    <property type="match status" value="1"/>
</dbReference>
<gene>
    <name evidence="4" type="ORF">Tco025E_06525</name>
</gene>
<keyword evidence="5" id="KW-1185">Reference proteome</keyword>
<dbReference type="RefSeq" id="XP_029226536.1">
    <property type="nucleotide sequence ID" value="XM_029373400.1"/>
</dbReference>
<dbReference type="InterPro" id="IPR018247">
    <property type="entry name" value="EF_Hand_1_Ca_BS"/>
</dbReference>
<dbReference type="GO" id="GO:0005509">
    <property type="term" value="F:calcium ion binding"/>
    <property type="evidence" value="ECO:0007669"/>
    <property type="project" value="InterPro"/>
</dbReference>
<sequence>MGSCGSISHANYMERGEGISSGAERGNGAAFSRQAELDVDLPFADHNPGAKMALFHSQLKSKKRSSSALAMQRVLGDHGSKMKKINNDKFWGSFTVPPRRGSTGEWKKASCGVRRRMSSIMNGLGNPMNNLLCKNENEDMEGHLQRIFALLDTQGKHKVSEEALLQRLGAQFSKQSMKAMFAVADGDKDGYLNWNEFSNFFRYIAGTGCVFAESADVYSALESKLNLREAAAKVSFWRHQDLYDVRIVNLPSQAGRIQCIAMAPGLALYAVSHLDTSVAHVYKLNGVEVLHLTGHSEFLLGIAFSPDKKYLATASQDWALNLWDSTVGQVITCVQHEGVVTAVAFSYNSRVLYTGCQDNAVRRLTVPEGGLNAVLKELPNRQDGAIVALATQHTRDEWVVFSRSCDECACLADAQRLSTVRRLYGHEGVVWHARFSPDDSLILTGCGSRLNIWDANSGTLVITFDSKRVINSRSGGCFTSAVFFPMEFGNMLIVFTSLRQFYIMRIETGDIVLDMTLRAPVYATASDFAGRSLVCGDVYGNVYNIQLCC</sequence>
<dbReference type="Pfam" id="PF00400">
    <property type="entry name" value="WD40"/>
    <property type="match status" value="3"/>
</dbReference>
<feature type="domain" description="EF-hand" evidence="3">
    <location>
        <begin position="172"/>
        <end position="207"/>
    </location>
</feature>
<dbReference type="Proteomes" id="UP000284403">
    <property type="component" value="Unassembled WGS sequence"/>
</dbReference>
<dbReference type="GO" id="GO:0016301">
    <property type="term" value="F:kinase activity"/>
    <property type="evidence" value="ECO:0007669"/>
    <property type="project" value="UniProtKB-KW"/>
</dbReference>
<dbReference type="GeneID" id="40320136"/>
<dbReference type="PROSITE" id="PS50222">
    <property type="entry name" value="EF_HAND_2"/>
    <property type="match status" value="1"/>
</dbReference>
<keyword evidence="2" id="KW-0853">WD repeat</keyword>
<dbReference type="SUPFAM" id="SSF47473">
    <property type="entry name" value="EF-hand"/>
    <property type="match status" value="1"/>
</dbReference>
<dbReference type="SMART" id="SM00054">
    <property type="entry name" value="EFh"/>
    <property type="match status" value="2"/>
</dbReference>
<dbReference type="InterPro" id="IPR011992">
    <property type="entry name" value="EF-hand-dom_pair"/>
</dbReference>
<dbReference type="PROSITE" id="PS50082">
    <property type="entry name" value="WD_REPEATS_2"/>
    <property type="match status" value="2"/>
</dbReference>
<evidence type="ECO:0000256" key="1">
    <source>
        <dbReference type="ARBA" id="ARBA00022837"/>
    </source>
</evidence>
<dbReference type="InterPro" id="IPR001680">
    <property type="entry name" value="WD40_rpt"/>
</dbReference>
<protein>
    <submittedName>
        <fullName evidence="4">Protein kinase</fullName>
    </submittedName>
</protein>
<dbReference type="PANTHER" id="PTHR19879:SF9">
    <property type="entry name" value="TRANSCRIPTION INITIATION FACTOR TFIID SUBUNIT 5"/>
    <property type="match status" value="1"/>
</dbReference>
<dbReference type="PANTHER" id="PTHR19879">
    <property type="entry name" value="TRANSCRIPTION INITIATION FACTOR TFIID"/>
    <property type="match status" value="1"/>
</dbReference>
<dbReference type="SMART" id="SM00320">
    <property type="entry name" value="WD40"/>
    <property type="match status" value="3"/>
</dbReference>
<dbReference type="InterPro" id="IPR015943">
    <property type="entry name" value="WD40/YVTN_repeat-like_dom_sf"/>
</dbReference>
<evidence type="ECO:0000313" key="4">
    <source>
        <dbReference type="EMBL" id="RNF12321.1"/>
    </source>
</evidence>
<evidence type="ECO:0000313" key="5">
    <source>
        <dbReference type="Proteomes" id="UP000284403"/>
    </source>
</evidence>
<dbReference type="InterPro" id="IPR036322">
    <property type="entry name" value="WD40_repeat_dom_sf"/>
</dbReference>
<dbReference type="PROSITE" id="PS00018">
    <property type="entry name" value="EF_HAND_1"/>
    <property type="match status" value="1"/>
</dbReference>
<accession>A0A422P3L9</accession>
<comment type="caution">
    <text evidence="4">The sequence shown here is derived from an EMBL/GenBank/DDBJ whole genome shotgun (WGS) entry which is preliminary data.</text>
</comment>
<dbReference type="InterPro" id="IPR002048">
    <property type="entry name" value="EF_hand_dom"/>
</dbReference>
<feature type="repeat" description="WD" evidence="2">
    <location>
        <begin position="423"/>
        <end position="463"/>
    </location>
</feature>
<dbReference type="EMBL" id="MKKU01000441">
    <property type="protein sequence ID" value="RNF12321.1"/>
    <property type="molecule type" value="Genomic_DNA"/>
</dbReference>
<dbReference type="Gene3D" id="2.130.10.10">
    <property type="entry name" value="YVTN repeat-like/Quinoprotein amine dehydrogenase"/>
    <property type="match status" value="1"/>
</dbReference>
<evidence type="ECO:0000256" key="2">
    <source>
        <dbReference type="PROSITE-ProRule" id="PRU00221"/>
    </source>
</evidence>
<organism evidence="4 5">
    <name type="scientific">Trypanosoma conorhini</name>
    <dbReference type="NCBI Taxonomy" id="83891"/>
    <lineage>
        <taxon>Eukaryota</taxon>
        <taxon>Discoba</taxon>
        <taxon>Euglenozoa</taxon>
        <taxon>Kinetoplastea</taxon>
        <taxon>Metakinetoplastina</taxon>
        <taxon>Trypanosomatida</taxon>
        <taxon>Trypanosomatidae</taxon>
        <taxon>Trypanosoma</taxon>
    </lineage>
</organism>
<evidence type="ECO:0000259" key="3">
    <source>
        <dbReference type="PROSITE" id="PS50222"/>
    </source>
</evidence>
<name>A0A422P3L9_9TRYP</name>
<dbReference type="Pfam" id="PF13499">
    <property type="entry name" value="EF-hand_7"/>
    <property type="match status" value="1"/>
</dbReference>
<feature type="repeat" description="WD" evidence="2">
    <location>
        <begin position="292"/>
        <end position="333"/>
    </location>
</feature>
<dbReference type="OrthoDB" id="538223at2759"/>
<reference evidence="4 5" key="1">
    <citation type="journal article" date="2018" name="BMC Genomics">
        <title>Genomic comparison of Trypanosoma conorhini and Trypanosoma rangeli to Trypanosoma cruzi strains of high and low virulence.</title>
        <authorList>
            <person name="Bradwell K.R."/>
            <person name="Koparde V.N."/>
            <person name="Matveyev A.V."/>
            <person name="Serrano M.G."/>
            <person name="Alves J.M."/>
            <person name="Parikh H."/>
            <person name="Huang B."/>
            <person name="Lee V."/>
            <person name="Espinosa-Alvarez O."/>
            <person name="Ortiz P.A."/>
            <person name="Costa-Martins A.G."/>
            <person name="Teixeira M.M."/>
            <person name="Buck G.A."/>
        </authorList>
    </citation>
    <scope>NUCLEOTIDE SEQUENCE [LARGE SCALE GENOMIC DNA]</scope>
    <source>
        <strain evidence="4 5">025E</strain>
    </source>
</reference>